<dbReference type="InterPro" id="IPR000184">
    <property type="entry name" value="Bac_surfAg_D15"/>
</dbReference>
<comment type="subcellular location">
    <subcellularLocation>
        <location evidence="1">Membrane</location>
    </subcellularLocation>
</comment>
<evidence type="ECO:0000256" key="2">
    <source>
        <dbReference type="ARBA" id="ARBA00022452"/>
    </source>
</evidence>
<dbReference type="Pfam" id="PF01103">
    <property type="entry name" value="Omp85"/>
    <property type="match status" value="1"/>
</dbReference>
<dbReference type="InterPro" id="IPR034746">
    <property type="entry name" value="POTRA"/>
</dbReference>
<keyword evidence="4 8" id="KW-0732">Signal</keyword>
<evidence type="ECO:0000313" key="13">
    <source>
        <dbReference type="Proteomes" id="UP000323567"/>
    </source>
</evidence>
<dbReference type="Gene3D" id="3.10.20.310">
    <property type="entry name" value="membrane protein fhac"/>
    <property type="match status" value="5"/>
</dbReference>
<dbReference type="PANTHER" id="PTHR12815">
    <property type="entry name" value="SORTING AND ASSEMBLY MACHINERY SAMM50 PROTEIN FAMILY MEMBER"/>
    <property type="match status" value="1"/>
</dbReference>
<keyword evidence="3" id="KW-0812">Transmembrane</keyword>
<protein>
    <submittedName>
        <fullName evidence="11">BamA/TamA family outer membrane protein</fullName>
    </submittedName>
</protein>
<dbReference type="Pfam" id="PF07244">
    <property type="entry name" value="POTRA"/>
    <property type="match status" value="4"/>
</dbReference>
<dbReference type="PIRSF" id="PIRSF006076">
    <property type="entry name" value="OM_assembly_OMP85"/>
    <property type="match status" value="1"/>
</dbReference>
<dbReference type="InterPro" id="IPR023707">
    <property type="entry name" value="OM_assembly_BamA"/>
</dbReference>
<dbReference type="Gene3D" id="2.40.160.50">
    <property type="entry name" value="membrane protein fhac: a member of the omp85/tpsb transporter family"/>
    <property type="match status" value="1"/>
</dbReference>
<evidence type="ECO:0000256" key="3">
    <source>
        <dbReference type="ARBA" id="ARBA00022692"/>
    </source>
</evidence>
<proteinExistence type="predicted"/>
<evidence type="ECO:0000259" key="9">
    <source>
        <dbReference type="PROSITE" id="PS51779"/>
    </source>
</evidence>
<keyword evidence="5" id="KW-0677">Repeat</keyword>
<feature type="chain" id="PRO_5033475128" evidence="8">
    <location>
        <begin position="24"/>
        <end position="860"/>
    </location>
</feature>
<evidence type="ECO:0000313" key="10">
    <source>
        <dbReference type="EMBL" id="KAA2367650.1"/>
    </source>
</evidence>
<keyword evidence="6" id="KW-0472">Membrane</keyword>
<evidence type="ECO:0000313" key="12">
    <source>
        <dbReference type="Proteomes" id="UP000322658"/>
    </source>
</evidence>
<name>A0A5B3GP48_9BACT</name>
<evidence type="ECO:0000256" key="1">
    <source>
        <dbReference type="ARBA" id="ARBA00004370"/>
    </source>
</evidence>
<dbReference type="RefSeq" id="WP_015547295.1">
    <property type="nucleotide sequence ID" value="NZ_AP031448.1"/>
</dbReference>
<evidence type="ECO:0000256" key="8">
    <source>
        <dbReference type="SAM" id="SignalP"/>
    </source>
</evidence>
<dbReference type="PROSITE" id="PS51779">
    <property type="entry name" value="POTRA"/>
    <property type="match status" value="1"/>
</dbReference>
<evidence type="ECO:0000256" key="5">
    <source>
        <dbReference type="ARBA" id="ARBA00022737"/>
    </source>
</evidence>
<feature type="domain" description="POTRA" evidence="9">
    <location>
        <begin position="391"/>
        <end position="465"/>
    </location>
</feature>
<dbReference type="Proteomes" id="UP000322658">
    <property type="component" value="Unassembled WGS sequence"/>
</dbReference>
<comment type="caution">
    <text evidence="11">The sequence shown here is derived from an EMBL/GenBank/DDBJ whole genome shotgun (WGS) entry which is preliminary data.</text>
</comment>
<evidence type="ECO:0000256" key="4">
    <source>
        <dbReference type="ARBA" id="ARBA00022729"/>
    </source>
</evidence>
<dbReference type="EMBL" id="VVXK01000017">
    <property type="protein sequence ID" value="KAA2367650.1"/>
    <property type="molecule type" value="Genomic_DNA"/>
</dbReference>
<evidence type="ECO:0000313" key="11">
    <source>
        <dbReference type="EMBL" id="KAA2375297.1"/>
    </source>
</evidence>
<gene>
    <name evidence="11" type="ORF">F2Y07_08630</name>
    <name evidence="10" type="ORF">F2Y13_11430</name>
</gene>
<dbReference type="Proteomes" id="UP000323567">
    <property type="component" value="Unassembled WGS sequence"/>
</dbReference>
<evidence type="ECO:0000256" key="7">
    <source>
        <dbReference type="ARBA" id="ARBA00023237"/>
    </source>
</evidence>
<dbReference type="EMBL" id="VVXJ01000017">
    <property type="protein sequence ID" value="KAA2375297.1"/>
    <property type="molecule type" value="Genomic_DNA"/>
</dbReference>
<feature type="signal peptide" evidence="8">
    <location>
        <begin position="1"/>
        <end position="23"/>
    </location>
</feature>
<keyword evidence="7" id="KW-0998">Cell outer membrane</keyword>
<dbReference type="GO" id="GO:0071709">
    <property type="term" value="P:membrane assembly"/>
    <property type="evidence" value="ECO:0007669"/>
    <property type="project" value="InterPro"/>
</dbReference>
<sequence>MNYSGKIFTAAAALVLCCSNIFAQEQNPQDTTAAPKPAISENAPMFRSEGEPRLYYIRDVNVHGVQYLNPEILKSSAGLIAGDSVYLPSNFISNAISRLWSQRFFSDVKIGAEIEGDSLDLEVFLKERPRVYNWEFEGISKGKKKDLLEKLKLKRGSELSDYVIDKNKKLIHNYWAEKGFRNTEVDVRIDNDTLRPGQAVTVTFLIDRKEKVKIGKINFVGNEQFNDKRLRRTFKKTHQKSINFFKGTKLNENDYEADKELLIDFYNSRGYRNATIIRDSIYPINEKRLGIDLEVSEGNKYYIRNVSWVGNSVYETEGLQQMFGVKKGDIYDKKTMHKQLGIGKETDPEATSVSSLYQNEGYLMSQIEPAETIIAPDSIDIEVKVFEGKQFTINEVGITGNQRVDDEVIRRELDTRPGELYNRALLMRTIRLLGSMGHFNPEAIMPDIKPVSNELVNINWPLEEQASDQFNIAGGWGSGTFVGSVGITLNNLSIKNTFKKGAWRPYPMGQNQRLSLSAQTNGTYYKAFAFSFTDPWMGGKKPNSFTLSAHFSEQNNAYYVWQTSTQYFRTYGVAAGLGKRLNWPDPYFTFYAEASYERYALKNWSSFVMTNGAANLASIKLVFGRNSVDQPIYPRRGSEFSASVQATLPYSLWDGKDYKKLEQIANSSNSTSAEADRANQERYRWVEFHKWQFKAQWFQSFLKNSNLVLMLKAEMGYLGSYNKYKVSPFERYEVGGDGMSGYNIYGIDIIAMRGYEDGALDPGSNYSRGYNKYTAELRYPIILKPSSQIYVLGFLEGGNAFDSWKKFSPFKIKRSAGFGVRLYLPVVGMLGIDWGYGFDAPANSSTKSGSQFHFVLGQQF</sequence>
<evidence type="ECO:0000256" key="6">
    <source>
        <dbReference type="ARBA" id="ARBA00023136"/>
    </source>
</evidence>
<accession>A0A5B3GP48</accession>
<dbReference type="GeneID" id="92756513"/>
<reference evidence="12 13" key="1">
    <citation type="journal article" date="2019" name="Nat. Med.">
        <title>A library of human gut bacterial isolates paired with longitudinal multiomics data enables mechanistic microbiome research.</title>
        <authorList>
            <person name="Poyet M."/>
            <person name="Groussin M."/>
            <person name="Gibbons S.M."/>
            <person name="Avila-Pacheco J."/>
            <person name="Jiang X."/>
            <person name="Kearney S.M."/>
            <person name="Perrotta A.R."/>
            <person name="Berdy B."/>
            <person name="Zhao S."/>
            <person name="Lieberman T.D."/>
            <person name="Swanson P.K."/>
            <person name="Smith M."/>
            <person name="Roesemann S."/>
            <person name="Alexander J.E."/>
            <person name="Rich S.A."/>
            <person name="Livny J."/>
            <person name="Vlamakis H."/>
            <person name="Clish C."/>
            <person name="Bullock K."/>
            <person name="Deik A."/>
            <person name="Scott J."/>
            <person name="Pierce K.A."/>
            <person name="Xavier R.J."/>
            <person name="Alm E.J."/>
        </authorList>
    </citation>
    <scope>NUCLEOTIDE SEQUENCE [LARGE SCALE GENOMIC DNA]</scope>
    <source>
        <strain evidence="11 12">BIOML-A1</strain>
        <strain evidence="10 13">BIOML-A2</strain>
    </source>
</reference>
<keyword evidence="2" id="KW-1134">Transmembrane beta strand</keyword>
<dbReference type="GO" id="GO:0019867">
    <property type="term" value="C:outer membrane"/>
    <property type="evidence" value="ECO:0007669"/>
    <property type="project" value="InterPro"/>
</dbReference>
<organism evidence="11 12">
    <name type="scientific">Alistipes shahii</name>
    <dbReference type="NCBI Taxonomy" id="328814"/>
    <lineage>
        <taxon>Bacteria</taxon>
        <taxon>Pseudomonadati</taxon>
        <taxon>Bacteroidota</taxon>
        <taxon>Bacteroidia</taxon>
        <taxon>Bacteroidales</taxon>
        <taxon>Rikenellaceae</taxon>
        <taxon>Alistipes</taxon>
    </lineage>
</organism>
<dbReference type="InterPro" id="IPR039910">
    <property type="entry name" value="D15-like"/>
</dbReference>
<dbReference type="InterPro" id="IPR010827">
    <property type="entry name" value="BamA/TamA_POTRA"/>
</dbReference>
<dbReference type="AlphaFoldDB" id="A0A5B3GP48"/>
<dbReference type="PANTHER" id="PTHR12815:SF47">
    <property type="entry name" value="TRANSLOCATION AND ASSEMBLY MODULE SUBUNIT TAMA"/>
    <property type="match status" value="1"/>
</dbReference>